<dbReference type="Pfam" id="PF00389">
    <property type="entry name" value="2-Hacid_dh"/>
    <property type="match status" value="1"/>
</dbReference>
<protein>
    <submittedName>
        <fullName evidence="7">C-terminal binding protein</fullName>
    </submittedName>
</protein>
<comment type="similarity">
    <text evidence="1 4">Belongs to the D-isomer specific 2-hydroxyacid dehydrogenase family.</text>
</comment>
<dbReference type="EMBL" id="JBHSDS010000017">
    <property type="protein sequence ID" value="MFC4360384.1"/>
    <property type="molecule type" value="Genomic_DNA"/>
</dbReference>
<evidence type="ECO:0000313" key="7">
    <source>
        <dbReference type="EMBL" id="MFC4360384.1"/>
    </source>
</evidence>
<dbReference type="GO" id="GO:0016491">
    <property type="term" value="F:oxidoreductase activity"/>
    <property type="evidence" value="ECO:0007669"/>
    <property type="project" value="UniProtKB-KW"/>
</dbReference>
<evidence type="ECO:0000256" key="4">
    <source>
        <dbReference type="RuleBase" id="RU003719"/>
    </source>
</evidence>
<sequence>MADQYTVGVTAGSAFDLAVEEAVFEGLDVAFRPVDVETTDDLRRELVGVDAVLDRLLTAPYTAEVIAALDGCRAIARCGIGVDHVDLDAATDAGMYVLNVPDYCLEEVSTHALMLALALERDLRRYDASLREGVWEKRLGEARVRRLSTMTVGLVGFGAIARRVADKFRAFGADVVATDPYVDADEMETAGVEKVEFEPLLDRAHVVSVHTPLLDETRGMFDADAFARMREDAYFLNVARGGLHDEAALDAALDSGDIAGAGIDVFADEPADRFDGTTPSFETPLARHENVVLTPHVAWYSGAASDEKRRTAAEGIRAVFEGREPEHAAATPE</sequence>
<gene>
    <name evidence="7" type="ORF">ACFO0N_20755</name>
</gene>
<dbReference type="Pfam" id="PF02826">
    <property type="entry name" value="2-Hacid_dh_C"/>
    <property type="match status" value="1"/>
</dbReference>
<comment type="caution">
    <text evidence="7">The sequence shown here is derived from an EMBL/GenBank/DDBJ whole genome shotgun (WGS) entry which is preliminary data.</text>
</comment>
<keyword evidence="3" id="KW-0520">NAD</keyword>
<evidence type="ECO:0000259" key="5">
    <source>
        <dbReference type="Pfam" id="PF00389"/>
    </source>
</evidence>
<dbReference type="AlphaFoldDB" id="A0ABD5PHN9"/>
<dbReference type="InterPro" id="IPR050418">
    <property type="entry name" value="D-iso_2-hydroxyacid_DH_PdxB"/>
</dbReference>
<dbReference type="Proteomes" id="UP001595921">
    <property type="component" value="Unassembled WGS sequence"/>
</dbReference>
<reference evidence="7 8" key="1">
    <citation type="journal article" date="2019" name="Int. J. Syst. Evol. Microbiol.">
        <title>The Global Catalogue of Microorganisms (GCM) 10K type strain sequencing project: providing services to taxonomists for standard genome sequencing and annotation.</title>
        <authorList>
            <consortium name="The Broad Institute Genomics Platform"/>
            <consortium name="The Broad Institute Genome Sequencing Center for Infectious Disease"/>
            <person name="Wu L."/>
            <person name="Ma J."/>
        </authorList>
    </citation>
    <scope>NUCLEOTIDE SEQUENCE [LARGE SCALE GENOMIC DNA]</scope>
    <source>
        <strain evidence="7 8">CGMCC 1.12553</strain>
    </source>
</reference>
<evidence type="ECO:0000256" key="3">
    <source>
        <dbReference type="ARBA" id="ARBA00023027"/>
    </source>
</evidence>
<evidence type="ECO:0000313" key="8">
    <source>
        <dbReference type="Proteomes" id="UP001595921"/>
    </source>
</evidence>
<evidence type="ECO:0000256" key="2">
    <source>
        <dbReference type="ARBA" id="ARBA00023002"/>
    </source>
</evidence>
<dbReference type="InterPro" id="IPR029753">
    <property type="entry name" value="D-isomer_DH_CS"/>
</dbReference>
<name>A0ABD5PHN9_9EURY</name>
<keyword evidence="8" id="KW-1185">Reference proteome</keyword>
<feature type="domain" description="D-isomer specific 2-hydroxyacid dehydrogenase NAD-binding" evidence="6">
    <location>
        <begin position="113"/>
        <end position="298"/>
    </location>
</feature>
<keyword evidence="2 4" id="KW-0560">Oxidoreductase</keyword>
<dbReference type="PROSITE" id="PS00670">
    <property type="entry name" value="D_2_HYDROXYACID_DH_2"/>
    <property type="match status" value="1"/>
</dbReference>
<dbReference type="CDD" id="cd05299">
    <property type="entry name" value="CtBP_dh"/>
    <property type="match status" value="1"/>
</dbReference>
<dbReference type="PANTHER" id="PTHR43761">
    <property type="entry name" value="D-ISOMER SPECIFIC 2-HYDROXYACID DEHYDROGENASE FAMILY PROTEIN (AFU_ORTHOLOGUE AFUA_1G13630)"/>
    <property type="match status" value="1"/>
</dbReference>
<dbReference type="PANTHER" id="PTHR43761:SF1">
    <property type="entry name" value="D-ISOMER SPECIFIC 2-HYDROXYACID DEHYDROGENASE CATALYTIC DOMAIN-CONTAINING PROTEIN-RELATED"/>
    <property type="match status" value="1"/>
</dbReference>
<feature type="domain" description="D-isomer specific 2-hydroxyacid dehydrogenase catalytic" evidence="5">
    <location>
        <begin position="28"/>
        <end position="328"/>
    </location>
</feature>
<dbReference type="RefSeq" id="WP_267620500.1">
    <property type="nucleotide sequence ID" value="NZ_JAODIW010000005.1"/>
</dbReference>
<accession>A0ABD5PHN9</accession>
<dbReference type="SUPFAM" id="SSF51735">
    <property type="entry name" value="NAD(P)-binding Rossmann-fold domains"/>
    <property type="match status" value="1"/>
</dbReference>
<dbReference type="SUPFAM" id="SSF52283">
    <property type="entry name" value="Formate/glycerate dehydrogenase catalytic domain-like"/>
    <property type="match status" value="1"/>
</dbReference>
<dbReference type="InterPro" id="IPR043322">
    <property type="entry name" value="CtBP"/>
</dbReference>
<dbReference type="InterPro" id="IPR006139">
    <property type="entry name" value="D-isomer_2_OHA_DH_cat_dom"/>
</dbReference>
<dbReference type="InterPro" id="IPR036291">
    <property type="entry name" value="NAD(P)-bd_dom_sf"/>
</dbReference>
<proteinExistence type="inferred from homology"/>
<evidence type="ECO:0000256" key="1">
    <source>
        <dbReference type="ARBA" id="ARBA00005854"/>
    </source>
</evidence>
<dbReference type="InterPro" id="IPR006140">
    <property type="entry name" value="D-isomer_DH_NAD-bd"/>
</dbReference>
<dbReference type="Gene3D" id="3.40.50.720">
    <property type="entry name" value="NAD(P)-binding Rossmann-like Domain"/>
    <property type="match status" value="2"/>
</dbReference>
<evidence type="ECO:0000259" key="6">
    <source>
        <dbReference type="Pfam" id="PF02826"/>
    </source>
</evidence>
<organism evidence="7 8">
    <name type="scientific">Halobium salinum</name>
    <dbReference type="NCBI Taxonomy" id="1364940"/>
    <lineage>
        <taxon>Archaea</taxon>
        <taxon>Methanobacteriati</taxon>
        <taxon>Methanobacteriota</taxon>
        <taxon>Stenosarchaea group</taxon>
        <taxon>Halobacteria</taxon>
        <taxon>Halobacteriales</taxon>
        <taxon>Haloferacaceae</taxon>
        <taxon>Halobium</taxon>
    </lineage>
</organism>